<dbReference type="AlphaFoldDB" id="A0A1S1QES6"/>
<dbReference type="OrthoDB" id="9767239at2"/>
<comment type="subcellular location">
    <subcellularLocation>
        <location evidence="1">Secreted</location>
    </subcellularLocation>
</comment>
<feature type="chain" id="PRO_5010280240" evidence="9">
    <location>
        <begin position="28"/>
        <end position="352"/>
    </location>
</feature>
<evidence type="ECO:0000256" key="8">
    <source>
        <dbReference type="SAM" id="MobiDB-lite"/>
    </source>
</evidence>
<reference evidence="11" key="1">
    <citation type="submission" date="2016-07" db="EMBL/GenBank/DDBJ databases">
        <title>Frankia sp. NRRL B-16219 Genome sequencing.</title>
        <authorList>
            <person name="Ghodhbane-Gtari F."/>
            <person name="Swanson E."/>
            <person name="Gueddou A."/>
            <person name="Louati M."/>
            <person name="Nouioui I."/>
            <person name="Hezbri K."/>
            <person name="Abebe-Akele F."/>
            <person name="Simpson S."/>
            <person name="Morris K."/>
            <person name="Thomas K."/>
            <person name="Gtari M."/>
            <person name="Tisa L.S."/>
        </authorList>
    </citation>
    <scope>NUCLEOTIDE SEQUENCE [LARGE SCALE GENOMIC DNA]</scope>
    <source>
        <strain evidence="11">NRRL B-16219</strain>
    </source>
</reference>
<keyword evidence="6" id="KW-0119">Carbohydrate metabolism</keyword>
<evidence type="ECO:0000313" key="10">
    <source>
        <dbReference type="EMBL" id="OHV32157.1"/>
    </source>
</evidence>
<dbReference type="EMBL" id="MAXA01000158">
    <property type="protein sequence ID" value="OHV32157.1"/>
    <property type="molecule type" value="Genomic_DNA"/>
</dbReference>
<dbReference type="GO" id="GO:0045493">
    <property type="term" value="P:xylan catabolic process"/>
    <property type="evidence" value="ECO:0007669"/>
    <property type="project" value="UniProtKB-KW"/>
</dbReference>
<dbReference type="Pfam" id="PF10503">
    <property type="entry name" value="Esterase_PHB"/>
    <property type="match status" value="1"/>
</dbReference>
<keyword evidence="11" id="KW-1185">Reference proteome</keyword>
<evidence type="ECO:0000256" key="7">
    <source>
        <dbReference type="ARBA" id="ARBA00023326"/>
    </source>
</evidence>
<dbReference type="GO" id="GO:0005576">
    <property type="term" value="C:extracellular region"/>
    <property type="evidence" value="ECO:0007669"/>
    <property type="project" value="UniProtKB-SubCell"/>
</dbReference>
<dbReference type="SUPFAM" id="SSF53474">
    <property type="entry name" value="alpha/beta-Hydrolases"/>
    <property type="match status" value="1"/>
</dbReference>
<evidence type="ECO:0000256" key="5">
    <source>
        <dbReference type="ARBA" id="ARBA00022801"/>
    </source>
</evidence>
<dbReference type="InterPro" id="IPR029058">
    <property type="entry name" value="AB_hydrolase_fold"/>
</dbReference>
<dbReference type="InterPro" id="IPR010126">
    <property type="entry name" value="Esterase_phb"/>
</dbReference>
<sequence>MAGKSGDRWISRILCATAALACLTACGAGGGRPAEPGSAGAVTPASSAQSPPVQSPPARSAPGRAAAPAGAAVASTAGCAADPATAPAVGPRHLSHDAAERTYLLALPTGYDGRTPAPVVVDFHGFKASKETQEARSGMGRLGADRGFVVVTPDALGEPRRWNTPAAPEAADDFGFVAALLDDLGAHLCLDPGRVYAAGHSNGAEFAAALVCRQAPRFAGVAMVSSTSLATCPPGAAPATMAVHGTADPSVPYAGGVISGSTTRVPAATQVIDEYARRYACAPAVLRTVAGMGVERMRHTGCAGGAEVVLDTVVGGTHAWPSSPDALADRVDSPAGRSYQATAAILDFFAGH</sequence>
<accession>A0A1S1QES6</accession>
<keyword evidence="4 9" id="KW-0732">Signal</keyword>
<dbReference type="PANTHER" id="PTHR38050">
    <property type="match status" value="1"/>
</dbReference>
<dbReference type="InterPro" id="IPR043595">
    <property type="entry name" value="FaeB/C/D"/>
</dbReference>
<feature type="signal peptide" evidence="9">
    <location>
        <begin position="1"/>
        <end position="27"/>
    </location>
</feature>
<evidence type="ECO:0000256" key="4">
    <source>
        <dbReference type="ARBA" id="ARBA00022729"/>
    </source>
</evidence>
<evidence type="ECO:0000256" key="1">
    <source>
        <dbReference type="ARBA" id="ARBA00004613"/>
    </source>
</evidence>
<keyword evidence="7" id="KW-0624">Polysaccharide degradation</keyword>
<dbReference type="Proteomes" id="UP000179769">
    <property type="component" value="Unassembled WGS sequence"/>
</dbReference>
<evidence type="ECO:0000256" key="2">
    <source>
        <dbReference type="ARBA" id="ARBA00022525"/>
    </source>
</evidence>
<keyword evidence="3" id="KW-0858">Xylan degradation</keyword>
<name>A0A1S1QES6_9ACTN</name>
<gene>
    <name evidence="10" type="ORF">BBK14_15755</name>
</gene>
<dbReference type="PANTHER" id="PTHR38050:SF2">
    <property type="entry name" value="FERULOYL ESTERASE C-RELATED"/>
    <property type="match status" value="1"/>
</dbReference>
<proteinExistence type="predicted"/>
<dbReference type="Gene3D" id="3.40.50.1820">
    <property type="entry name" value="alpha/beta hydrolase"/>
    <property type="match status" value="1"/>
</dbReference>
<evidence type="ECO:0000256" key="3">
    <source>
        <dbReference type="ARBA" id="ARBA00022651"/>
    </source>
</evidence>
<evidence type="ECO:0000313" key="11">
    <source>
        <dbReference type="Proteomes" id="UP000179769"/>
    </source>
</evidence>
<feature type="region of interest" description="Disordered" evidence="8">
    <location>
        <begin position="33"/>
        <end position="69"/>
    </location>
</feature>
<keyword evidence="2" id="KW-0964">Secreted</keyword>
<feature type="compositionally biased region" description="Low complexity" evidence="8">
    <location>
        <begin position="41"/>
        <end position="69"/>
    </location>
</feature>
<dbReference type="GO" id="GO:0030600">
    <property type="term" value="F:feruloyl esterase activity"/>
    <property type="evidence" value="ECO:0007669"/>
    <property type="project" value="InterPro"/>
</dbReference>
<evidence type="ECO:0000256" key="9">
    <source>
        <dbReference type="SAM" id="SignalP"/>
    </source>
</evidence>
<evidence type="ECO:0000256" key="6">
    <source>
        <dbReference type="ARBA" id="ARBA00023277"/>
    </source>
</evidence>
<organism evidence="10 11">
    <name type="scientific">Parafrankia soli</name>
    <dbReference type="NCBI Taxonomy" id="2599596"/>
    <lineage>
        <taxon>Bacteria</taxon>
        <taxon>Bacillati</taxon>
        <taxon>Actinomycetota</taxon>
        <taxon>Actinomycetes</taxon>
        <taxon>Frankiales</taxon>
        <taxon>Frankiaceae</taxon>
        <taxon>Parafrankia</taxon>
    </lineage>
</organism>
<protein>
    <submittedName>
        <fullName evidence="10">Plasmid partitioning protein</fullName>
    </submittedName>
</protein>
<comment type="caution">
    <text evidence="10">The sequence shown here is derived from an EMBL/GenBank/DDBJ whole genome shotgun (WGS) entry which is preliminary data.</text>
</comment>
<keyword evidence="5" id="KW-0378">Hydrolase</keyword>